<evidence type="ECO:0000313" key="3">
    <source>
        <dbReference type="Proteomes" id="UP000008311"/>
    </source>
</evidence>
<evidence type="ECO:0000256" key="1">
    <source>
        <dbReference type="SAM" id="MobiDB-lite"/>
    </source>
</evidence>
<accession>B9TPA7</accession>
<dbReference type="AlphaFoldDB" id="B9TPA7"/>
<sequence length="100" mass="12071">GSCCGRAAEESLIVLRRQRRGAGVDRLGQRPHIQHRLFQIRRRRIAGQAQRVGDDFHRLQRRRQAHLQEGRQVHARRTLHRQRRKHKRRHGLQRVHRHPC</sequence>
<feature type="non-terminal residue" evidence="2">
    <location>
        <position position="1"/>
    </location>
</feature>
<dbReference type="Proteomes" id="UP000008311">
    <property type="component" value="Unassembled WGS sequence"/>
</dbReference>
<feature type="region of interest" description="Disordered" evidence="1">
    <location>
        <begin position="65"/>
        <end position="100"/>
    </location>
</feature>
<keyword evidence="3" id="KW-1185">Reference proteome</keyword>
<organism evidence="2 3">
    <name type="scientific">Ricinus communis</name>
    <name type="common">Castor bean</name>
    <dbReference type="NCBI Taxonomy" id="3988"/>
    <lineage>
        <taxon>Eukaryota</taxon>
        <taxon>Viridiplantae</taxon>
        <taxon>Streptophyta</taxon>
        <taxon>Embryophyta</taxon>
        <taxon>Tracheophyta</taxon>
        <taxon>Spermatophyta</taxon>
        <taxon>Magnoliopsida</taxon>
        <taxon>eudicotyledons</taxon>
        <taxon>Gunneridae</taxon>
        <taxon>Pentapetalae</taxon>
        <taxon>rosids</taxon>
        <taxon>fabids</taxon>
        <taxon>Malpighiales</taxon>
        <taxon>Euphorbiaceae</taxon>
        <taxon>Acalyphoideae</taxon>
        <taxon>Acalypheae</taxon>
        <taxon>Ricinus</taxon>
    </lineage>
</organism>
<reference evidence="3" key="1">
    <citation type="journal article" date="2010" name="Nat. Biotechnol.">
        <title>Draft genome sequence of the oilseed species Ricinus communis.</title>
        <authorList>
            <person name="Chan A.P."/>
            <person name="Crabtree J."/>
            <person name="Zhao Q."/>
            <person name="Lorenzi H."/>
            <person name="Orvis J."/>
            <person name="Puiu D."/>
            <person name="Melake-Berhan A."/>
            <person name="Jones K.M."/>
            <person name="Redman J."/>
            <person name="Chen G."/>
            <person name="Cahoon E.B."/>
            <person name="Gedil M."/>
            <person name="Stanke M."/>
            <person name="Haas B.J."/>
            <person name="Wortman J.R."/>
            <person name="Fraser-Liggett C.M."/>
            <person name="Ravel J."/>
            <person name="Rabinowicz P.D."/>
        </authorList>
    </citation>
    <scope>NUCLEOTIDE SEQUENCE [LARGE SCALE GENOMIC DNA]</scope>
    <source>
        <strain evidence="3">cv. Hale</strain>
    </source>
</reference>
<proteinExistence type="predicted"/>
<feature type="compositionally biased region" description="Basic residues" evidence="1">
    <location>
        <begin position="73"/>
        <end position="100"/>
    </location>
</feature>
<feature type="non-terminal residue" evidence="2">
    <location>
        <position position="100"/>
    </location>
</feature>
<name>B9TPA7_RICCO</name>
<protein>
    <submittedName>
        <fullName evidence="2">Uncharacterized protein</fullName>
    </submittedName>
</protein>
<dbReference type="InParanoid" id="B9TPA7"/>
<dbReference type="EMBL" id="EQ995159">
    <property type="protein sequence ID" value="EEF22307.1"/>
    <property type="molecule type" value="Genomic_DNA"/>
</dbReference>
<gene>
    <name evidence="2" type="ORF">RCOM_1995820</name>
</gene>
<evidence type="ECO:0000313" key="2">
    <source>
        <dbReference type="EMBL" id="EEF22307.1"/>
    </source>
</evidence>